<feature type="compositionally biased region" description="Basic and acidic residues" evidence="1">
    <location>
        <begin position="1437"/>
        <end position="1454"/>
    </location>
</feature>
<feature type="compositionally biased region" description="Basic and acidic residues" evidence="1">
    <location>
        <begin position="2351"/>
        <end position="2368"/>
    </location>
</feature>
<feature type="compositionally biased region" description="Basic and acidic residues" evidence="1">
    <location>
        <begin position="2147"/>
        <end position="2156"/>
    </location>
</feature>
<feature type="compositionally biased region" description="Polar residues" evidence="1">
    <location>
        <begin position="1684"/>
        <end position="1702"/>
    </location>
</feature>
<feature type="compositionally biased region" description="Basic and acidic residues" evidence="1">
    <location>
        <begin position="82"/>
        <end position="92"/>
    </location>
</feature>
<dbReference type="EMBL" id="JAPEVB010000001">
    <property type="protein sequence ID" value="KAJ4397710.1"/>
    <property type="molecule type" value="Genomic_DNA"/>
</dbReference>
<feature type="region of interest" description="Disordered" evidence="1">
    <location>
        <begin position="2391"/>
        <end position="2545"/>
    </location>
</feature>
<feature type="region of interest" description="Disordered" evidence="1">
    <location>
        <begin position="2081"/>
        <end position="2118"/>
    </location>
</feature>
<feature type="compositionally biased region" description="Polar residues" evidence="1">
    <location>
        <begin position="1163"/>
        <end position="1195"/>
    </location>
</feature>
<feature type="compositionally biased region" description="Basic and acidic residues" evidence="1">
    <location>
        <begin position="2483"/>
        <end position="2494"/>
    </location>
</feature>
<feature type="compositionally biased region" description="Basic and acidic residues" evidence="1">
    <location>
        <begin position="2413"/>
        <end position="2429"/>
    </location>
</feature>
<feature type="compositionally biased region" description="Polar residues" evidence="1">
    <location>
        <begin position="970"/>
        <end position="979"/>
    </location>
</feature>
<feature type="region of interest" description="Disordered" evidence="1">
    <location>
        <begin position="3073"/>
        <end position="3282"/>
    </location>
</feature>
<feature type="compositionally biased region" description="Gly residues" evidence="1">
    <location>
        <begin position="147"/>
        <end position="161"/>
    </location>
</feature>
<feature type="compositionally biased region" description="Basic and acidic residues" evidence="1">
    <location>
        <begin position="994"/>
        <end position="1003"/>
    </location>
</feature>
<feature type="compositionally biased region" description="Basic and acidic residues" evidence="1">
    <location>
        <begin position="3434"/>
        <end position="3443"/>
    </location>
</feature>
<feature type="compositionally biased region" description="Basic and acidic residues" evidence="1">
    <location>
        <begin position="2560"/>
        <end position="2619"/>
    </location>
</feature>
<feature type="compositionally biased region" description="Low complexity" evidence="1">
    <location>
        <begin position="2658"/>
        <end position="2670"/>
    </location>
</feature>
<protein>
    <submittedName>
        <fullName evidence="2">Uncharacterized protein</fullName>
    </submittedName>
</protein>
<feature type="compositionally biased region" description="Polar residues" evidence="1">
    <location>
        <begin position="1524"/>
        <end position="1534"/>
    </location>
</feature>
<feature type="compositionally biased region" description="Polar residues" evidence="1">
    <location>
        <begin position="1044"/>
        <end position="1059"/>
    </location>
</feature>
<dbReference type="OrthoDB" id="10454528at2759"/>
<dbReference type="Proteomes" id="UP001140453">
    <property type="component" value="Unassembled WGS sequence"/>
</dbReference>
<feature type="compositionally biased region" description="Basic and acidic residues" evidence="1">
    <location>
        <begin position="932"/>
        <end position="946"/>
    </location>
</feature>
<feature type="compositionally biased region" description="Polar residues" evidence="1">
    <location>
        <begin position="2403"/>
        <end position="2412"/>
    </location>
</feature>
<feature type="compositionally biased region" description="Basic and acidic residues" evidence="1">
    <location>
        <begin position="1"/>
        <end position="16"/>
    </location>
</feature>
<feature type="compositionally biased region" description="Low complexity" evidence="1">
    <location>
        <begin position="2081"/>
        <end position="2090"/>
    </location>
</feature>
<comment type="caution">
    <text evidence="2">The sequence shown here is derived from an EMBL/GenBank/DDBJ whole genome shotgun (WGS) entry which is preliminary data.</text>
</comment>
<feature type="compositionally biased region" description="Pro residues" evidence="1">
    <location>
        <begin position="3424"/>
        <end position="3433"/>
    </location>
</feature>
<feature type="region of interest" description="Disordered" evidence="1">
    <location>
        <begin position="2134"/>
        <end position="2316"/>
    </location>
</feature>
<feature type="compositionally biased region" description="Basic and acidic residues" evidence="1">
    <location>
        <begin position="705"/>
        <end position="725"/>
    </location>
</feature>
<feature type="compositionally biased region" description="Basic and acidic residues" evidence="1">
    <location>
        <begin position="1360"/>
        <end position="1370"/>
    </location>
</feature>
<feature type="compositionally biased region" description="Basic and acidic residues" evidence="1">
    <location>
        <begin position="848"/>
        <end position="858"/>
    </location>
</feature>
<feature type="compositionally biased region" description="Basic and acidic residues" evidence="1">
    <location>
        <begin position="1962"/>
        <end position="1973"/>
    </location>
</feature>
<feature type="region of interest" description="Disordered" evidence="1">
    <location>
        <begin position="1"/>
        <end position="1228"/>
    </location>
</feature>
<feature type="compositionally biased region" description="Polar residues" evidence="1">
    <location>
        <begin position="1497"/>
        <end position="1508"/>
    </location>
</feature>
<feature type="compositionally biased region" description="Basic and acidic residues" evidence="1">
    <location>
        <begin position="42"/>
        <end position="74"/>
    </location>
</feature>
<feature type="compositionally biased region" description="Basic and acidic residues" evidence="1">
    <location>
        <begin position="2963"/>
        <end position="2974"/>
    </location>
</feature>
<evidence type="ECO:0000313" key="2">
    <source>
        <dbReference type="EMBL" id="KAJ4397710.1"/>
    </source>
</evidence>
<feature type="compositionally biased region" description="Basic and acidic residues" evidence="1">
    <location>
        <begin position="1067"/>
        <end position="1077"/>
    </location>
</feature>
<feature type="compositionally biased region" description="Polar residues" evidence="1">
    <location>
        <begin position="457"/>
        <end position="474"/>
    </location>
</feature>
<feature type="compositionally biased region" description="Low complexity" evidence="1">
    <location>
        <begin position="664"/>
        <end position="674"/>
    </location>
</feature>
<evidence type="ECO:0000313" key="3">
    <source>
        <dbReference type="Proteomes" id="UP001140453"/>
    </source>
</evidence>
<feature type="compositionally biased region" description="Basic and acidic residues" evidence="1">
    <location>
        <begin position="2799"/>
        <end position="2813"/>
    </location>
</feature>
<feature type="compositionally biased region" description="Low complexity" evidence="1">
    <location>
        <begin position="2198"/>
        <end position="2212"/>
    </location>
</feature>
<proteinExistence type="predicted"/>
<feature type="compositionally biased region" description="Low complexity" evidence="1">
    <location>
        <begin position="3548"/>
        <end position="3563"/>
    </location>
</feature>
<feature type="region of interest" description="Disordered" evidence="1">
    <location>
        <begin position="1932"/>
        <end position="2058"/>
    </location>
</feature>
<feature type="compositionally biased region" description="Low complexity" evidence="1">
    <location>
        <begin position="1794"/>
        <end position="1807"/>
    </location>
</feature>
<feature type="compositionally biased region" description="Acidic residues" evidence="1">
    <location>
        <begin position="3371"/>
        <end position="3384"/>
    </location>
</feature>
<feature type="compositionally biased region" description="Basic and acidic residues" evidence="1">
    <location>
        <begin position="296"/>
        <end position="326"/>
    </location>
</feature>
<feature type="compositionally biased region" description="Polar residues" evidence="1">
    <location>
        <begin position="743"/>
        <end position="752"/>
    </location>
</feature>
<feature type="compositionally biased region" description="Basic and acidic residues" evidence="1">
    <location>
        <begin position="1663"/>
        <end position="1678"/>
    </location>
</feature>
<feature type="compositionally biased region" description="Polar residues" evidence="1">
    <location>
        <begin position="1422"/>
        <end position="1435"/>
    </location>
</feature>
<feature type="compositionally biased region" description="Basic and acidic residues" evidence="1">
    <location>
        <begin position="1024"/>
        <end position="1043"/>
    </location>
</feature>
<feature type="compositionally biased region" description="Low complexity" evidence="1">
    <location>
        <begin position="3523"/>
        <end position="3537"/>
    </location>
</feature>
<evidence type="ECO:0000256" key="1">
    <source>
        <dbReference type="SAM" id="MobiDB-lite"/>
    </source>
</evidence>
<feature type="compositionally biased region" description="Polar residues" evidence="1">
    <location>
        <begin position="481"/>
        <end position="510"/>
    </location>
</feature>
<feature type="compositionally biased region" description="Polar residues" evidence="1">
    <location>
        <begin position="285"/>
        <end position="295"/>
    </location>
</feature>
<feature type="compositionally biased region" description="Basic and acidic residues" evidence="1">
    <location>
        <begin position="2029"/>
        <end position="2042"/>
    </location>
</feature>
<feature type="compositionally biased region" description="Basic and acidic residues" evidence="1">
    <location>
        <begin position="2178"/>
        <end position="2189"/>
    </location>
</feature>
<feature type="compositionally biased region" description="Basic and acidic residues" evidence="1">
    <location>
        <begin position="3151"/>
        <end position="3172"/>
    </location>
</feature>
<feature type="compositionally biased region" description="Acidic residues" evidence="1">
    <location>
        <begin position="3091"/>
        <end position="3127"/>
    </location>
</feature>
<feature type="region of interest" description="Disordered" evidence="1">
    <location>
        <begin position="1759"/>
        <end position="1838"/>
    </location>
</feature>
<feature type="compositionally biased region" description="Basic and acidic residues" evidence="1">
    <location>
        <begin position="2884"/>
        <end position="2900"/>
    </location>
</feature>
<reference evidence="2" key="1">
    <citation type="submission" date="2022-10" db="EMBL/GenBank/DDBJ databases">
        <title>Tapping the CABI collections for fungal endophytes: first genome assemblies for Collariella, Neodidymelliopsis, Ascochyta clinopodiicola, Didymella pomorum, Didymosphaeria variabile, Neocosmospora piperis and Neocucurbitaria cava.</title>
        <authorList>
            <person name="Hill R."/>
        </authorList>
    </citation>
    <scope>NUCLEOTIDE SEQUENCE</scope>
    <source>
        <strain evidence="2">IMI 355082</strain>
    </source>
</reference>
<feature type="compositionally biased region" description="Basic and acidic residues" evidence="1">
    <location>
        <begin position="1322"/>
        <end position="1335"/>
    </location>
</feature>
<feature type="compositionally biased region" description="Basic and acidic residues" evidence="1">
    <location>
        <begin position="2760"/>
        <end position="2774"/>
    </location>
</feature>
<feature type="region of interest" description="Disordered" evidence="1">
    <location>
        <begin position="2348"/>
        <end position="2368"/>
    </location>
</feature>
<feature type="compositionally biased region" description="Basic and acidic residues" evidence="1">
    <location>
        <begin position="3492"/>
        <end position="3509"/>
    </location>
</feature>
<feature type="compositionally biased region" description="Basic and acidic residues" evidence="1">
    <location>
        <begin position="1105"/>
        <end position="1119"/>
    </location>
</feature>
<feature type="compositionally biased region" description="Low complexity" evidence="1">
    <location>
        <begin position="131"/>
        <end position="143"/>
    </location>
</feature>
<feature type="compositionally biased region" description="Basic and acidic residues" evidence="1">
    <location>
        <begin position="2857"/>
        <end position="2874"/>
    </location>
</feature>
<sequence length="3583" mass="386995">MAGKDYKVQKKAKEQQRLSVFQPAFRWGGNNASSSTGSSSKIEAKKNDRLGPNRNDRVERRQNERVDQPRKNDNRLAITEDPETRMARDAKRMTTFQPIFGSLFSSKPSKGKGHEPSQHSQARRPPASGLTSQQSQNQITSSTRYDGGNGAPGSSRGGRSGPGYQAAGLRINTQETLSSSSRRNDATTNSSGRSGRGGLAPVPEGYSPRPRSPLQRNPAISLPEDDLRPLGISNAFGTGARGKEKANAIGKGPANSPDYVSSGVSRDPRPTGQDRGLGIAMPSAPATTRNVPSIDNQKRSGADVDIDPGTKRERLGIGFRRDDRGATDQLRASEAPIRKPVVSKSEPKEDPRSQKQTGGRALDDGKLAQPPIGRSQNVPQLIVTDTSDILSSKASGRSDRPTRGQQSIGATTSNNVPAQGPDSVREASGSRLAEGPPSATKGAVRPSPRSPLDRMAQSITSISAKDTQNVSQGRLQDDLQRNTSSSHSPAQSGAPKSSLSVFPKQKSQPQHPIPESELDNVKSKGLDPLYPATGREEARKPSQIRQILELSSNRDVDSLPGNLQSDAPDSRQASHKPPFEVFNSSSARQTPQSESLKTPEKSFRDLAMSAKAQPLIEKQQSPLEPPTTRKPRLRDEATTSSNAPQNGRAVASNREDKARPLEASQSSSAGSSRPKSVKGFAEQTKETQAVKPDASRTGWASRYFETTRHDRSDNNLPKLERHLDSGKGTSSTTSSRANAPDQGRQSSETTQIDGEHSGAASFKQRVQESFGVGKESNLLKPLKSKFSGPKKQEVSHNFPHQSSQPHAGDVQAQQVDVAPGISHQREPPAGLDRPKKEYKPYSSAKKVASHDAKEEFGKSKASAVPDWLLPANSDMPSRPDRPQDELFMGISGSALRPSPMLDHTAPSKDSFSPDSRFKKSARGTNVPLPEVKTGRSDISSTRKPDEATQLPTAEQDSREYTLVTAGTPVNLRSETSRSAHPQAGPVRIVSGIIEKPKEIDIQKSGRPAKTTRPSSSEAEPNRSLAEKPDTTPVFEQKKVDTKQLDSFSSHGANPPQATVPSGRRNISRGDQRRDRRLNSTNNEAQKQAPVDESPRPILASSTAAQKDDVDRSPAVDSDKAFGSQDHLVNMSGGPALLDPENTQPRGLLGRFAGRGKPHKAPEQLNQSVATEQSPVTKESQTMRSFKSGYSGQKLPQRQDFEDAVSTVRSGHRSRKEVDAPSTQGMEPVAKDVIATSTMPRLAFTGTTTDSSPKGIVPKGIVTPPTLSRQLATERGIVDAPAPLRVGGRRPTQLEDTEPKSREGLESYQPPSAEKQTPTNGKLTDRDMLHTTRAVDSDVTSPQLPSQEDFFKQLRQSVMFRKADSPEKTDLSESSDATSKRKSRRNRNVSISGLQPMRGVMPDIPTLDTSEYLSAVDGGDSTPRPSASQTTPNSRPEASFRKSQGRDLSDEKAAKDLSIVSTDEPRIHDMMVTPVTLAGQSPAYATEQAKTRALDTGYKSQTPSATDTTVRGLEQPLALDPPPSTVSRGSGTDTPQEGRLARVPLHPAPSSAGVFRRPSFGDQEGLQQSITTHDMPLSAGKANTKVQDFFDGLFKSKESGDVASGLGSRTSPREEVAREGQDAIRTNGKSVKGLSASPQANGADRDSPFDNEVLPQSSAPFQGRTDERNFGQSEMEARSSFDWPKSQTQTAKEMPNAGSTPITPHQPVMGDTRTPSVPIDLTSKGRDLTGPLVTGNTTEDPSPYSIDVPMLFIEDVSASPMSQAEATIGQSMSTVSSKKANRHSESFKTSDLQTSSHISSRIPDSSVSMNQEEAKQMSLASSLIQDERPSQGVESSSRGFAKENAFSPVPSDVLVGNSYVQPSVINSTYVSPTKDEVGASGDEQTNVFSHLSPAFSVHEEEQKVFCSPSDFGGHLKQSIAHGGFESPLISDREIESSEGRTSPWPKVSDQRDVSATPYVSRYEPSRLRSPEERGQYLTSVYTPADNGGQTTSPQESDPDLSDHILSLYDGSDYAAPDHQSPGELTQHHSSTRELRSPIADERASVASVEPMPSDMLKSSYDTTAVLTPDVSMSNRTILEPIAASTPPATTPIHELSDPVNTETESVKPSPPRNGGIKDKLRMFFNKTDSAETGYDFQQQSAVISPVPEADHSLELSEKTTGPQGDEAISENHAPLMAESRIDDMDLKQDHTPLGGADFVSVRSEAEVSSRSTSPRAIKQDPLTEEPLSLDSIDQVPTPLQGSKQEPSPDQLMLSPEPTAGNLPMGHWDNASFVHSPREEALSPDVNHRPMANSPLLVGRDDDHFSLQSPDGMSVMDDFGTRHQQEHAVDAISRPGSHNFEDICDASSLRATPDLHENKQEGPDSPEEIHQIATSPVNHVDAFHHVAIPMEAVSETRNADEHLQLSPTTTTSYADNDHIGEHLLPEDDKNRAPQILLSERDLESPGSVQEAFETGASPMPQGGKDWAAGEIEQNQDSPEGSPQPDHIDEELFRESEPGNAIATEEPLALRGPENKPWSDETMPIGSCSPVTNNKYHGEDNVTMLGGAEPAFDTVSECDDKLEVPDSRFAAEHDESRGDFDDTVNDDLHVEDHGEKPQDLTHDDANGSAFEDHGPGEGRFDDFGGDISPIIDLQSDIEGFNGNQGGARPIEEHESHVGGFDDLPGDTLPTDDTQGSTATFDGPGLGSPSVNDVPGNDGGLDEDQIHASAFPQDTAGGIGDSIVDHYPVESSPVPGGAFGETAVDNYPVDDVESHPAAFDDAESGEHPADDFANDRLGPDSPAPEHYGAGDFDEANMHPPQSMEEHASPYGPDHDLEGVYDDAGSFHPSNDGGIPYEEPAFSDHGGEKDVGLETDQMIGDDGFHDEYPQNGPLEDHFGSGESPGGEPDFDHQANEMDFADHREGDLDDCDDQGDWNSHGQDAELDHGLGDNLDDFYGEPSREAEAEPADLIEGGPLDQGEPFAADWDGDHLDEERGLDGAEEYPMNRGDDPPMGGEAEEYMLGGGGVSPSPAMEGEDFPMGGEAEEYLMGGDGEYPMDTLEEGDDFRVEGDEELPIGDMYGAEERSMEPLEDEELPMMDGDEDLMDGHDEFAMDGQDDLPMDAQDDFQTDGQDDFPMDGQDDLPLEGEGIEGSDRGIDDFDADDQFGDGMSARDSVLDEEHGSQFDDGSAEERSLVDEGAASDLGEEDMNSEISDPFDEEPIGEFYPEDEEQAPSEGDDREIEEDLISSAAGEEDADDEEGQDIIDDLYEADVPSIPASPTSTDYGRELASPTSVPDHDEDDQDEDSIFGELVAQEDPADFENADPVRLSCLYMQDVGLMSIPSSPTVPQEGELPEQGAEEEQEEEEPREPVRFSALYRQSLDWSQALDSSMWEDSQDTLPEEDEEEILTAPLLQQAPDSSRGGSYADLRMLEADQESLTPVAASPLSPRPLETPPPDFDHENDPHGYMDFPQLVEQPGEPTKGADDDVNQRYPTSPRLQPTPPPDQDGAPSSIDSNDRRDSRGPRTFDEMNLPRRVISPPNEGEDQSGPTQGSSSTPGPTYNGRRSISQRVSGWWSGAGSSGQVQARPPPMPAPYDSRYGEPSSPI</sequence>
<feature type="region of interest" description="Disordered" evidence="1">
    <location>
        <begin position="1242"/>
        <end position="1464"/>
    </location>
</feature>
<feature type="compositionally biased region" description="Polar residues" evidence="1">
    <location>
        <begin position="1759"/>
        <end position="1777"/>
    </location>
</feature>
<feature type="compositionally biased region" description="Polar residues" evidence="1">
    <location>
        <begin position="171"/>
        <end position="189"/>
    </location>
</feature>
<accession>A0A9W8Z4N4</accession>
<feature type="compositionally biased region" description="Polar residues" evidence="1">
    <location>
        <begin position="374"/>
        <end position="395"/>
    </location>
</feature>
<feature type="region of interest" description="Disordered" evidence="1">
    <location>
        <begin position="3318"/>
        <end position="3349"/>
    </location>
</feature>
<feature type="compositionally biased region" description="Polar residues" evidence="1">
    <location>
        <begin position="582"/>
        <end position="596"/>
    </location>
</feature>
<feature type="compositionally biased region" description="Basic and acidic residues" evidence="1">
    <location>
        <begin position="1610"/>
        <end position="1621"/>
    </location>
</feature>
<keyword evidence="3" id="KW-1185">Reference proteome</keyword>
<feature type="compositionally biased region" description="Polar residues" evidence="1">
    <location>
        <begin position="1242"/>
        <end position="1251"/>
    </location>
</feature>
<feature type="compositionally biased region" description="Acidic residues" evidence="1">
    <location>
        <begin position="3334"/>
        <end position="3344"/>
    </location>
</feature>
<feature type="compositionally biased region" description="Polar residues" evidence="1">
    <location>
        <begin position="1975"/>
        <end position="1994"/>
    </location>
</feature>
<feature type="region of interest" description="Disordered" evidence="1">
    <location>
        <begin position="1483"/>
        <end position="1557"/>
    </location>
</feature>
<organism evidence="2 3">
    <name type="scientific">Gnomoniopsis smithogilvyi</name>
    <dbReference type="NCBI Taxonomy" id="1191159"/>
    <lineage>
        <taxon>Eukaryota</taxon>
        <taxon>Fungi</taxon>
        <taxon>Dikarya</taxon>
        <taxon>Ascomycota</taxon>
        <taxon>Pezizomycotina</taxon>
        <taxon>Sordariomycetes</taxon>
        <taxon>Sordariomycetidae</taxon>
        <taxon>Diaporthales</taxon>
        <taxon>Gnomoniaceae</taxon>
        <taxon>Gnomoniopsis</taxon>
    </lineage>
</organism>
<feature type="compositionally biased region" description="Polar residues" evidence="1">
    <location>
        <begin position="403"/>
        <end position="417"/>
    </location>
</feature>
<feature type="compositionally biased region" description="Acidic residues" evidence="1">
    <location>
        <begin position="3180"/>
        <end position="3246"/>
    </location>
</feature>
<feature type="region of interest" description="Disordered" evidence="1">
    <location>
        <begin position="2560"/>
        <end position="3037"/>
    </location>
</feature>
<name>A0A9W8Z4N4_9PEZI</name>
<gene>
    <name evidence="2" type="ORF">N0V93_001945</name>
</gene>
<feature type="region of interest" description="Disordered" evidence="1">
    <location>
        <begin position="1596"/>
        <end position="1744"/>
    </location>
</feature>
<feature type="region of interest" description="Disordered" evidence="1">
    <location>
        <begin position="3365"/>
        <end position="3583"/>
    </location>
</feature>
<feature type="compositionally biased region" description="Polar residues" evidence="1">
    <location>
        <begin position="2236"/>
        <end position="2246"/>
    </location>
</feature>